<dbReference type="Proteomes" id="UP000249341">
    <property type="component" value="Unassembled WGS sequence"/>
</dbReference>
<reference evidence="2 3" key="1">
    <citation type="submission" date="2018-06" db="EMBL/GenBank/DDBJ databases">
        <title>Genomic Encyclopedia of Type Strains, Phase III (KMG-III): the genomes of soil and plant-associated and newly described type strains.</title>
        <authorList>
            <person name="Whitman W."/>
        </authorList>
    </citation>
    <scope>NUCLEOTIDE SEQUENCE [LARGE SCALE GENOMIC DNA]</scope>
    <source>
        <strain evidence="2 3">CGMCC 4.7090</strain>
    </source>
</reference>
<proteinExistence type="predicted"/>
<keyword evidence="3" id="KW-1185">Reference proteome</keyword>
<accession>A0A327ZD80</accession>
<protein>
    <submittedName>
        <fullName evidence="2">Uncharacterized protein</fullName>
    </submittedName>
</protein>
<evidence type="ECO:0000256" key="1">
    <source>
        <dbReference type="SAM" id="Phobius"/>
    </source>
</evidence>
<keyword evidence="1" id="KW-0812">Transmembrane</keyword>
<organism evidence="2 3">
    <name type="scientific">Actinoplanes lutulentus</name>
    <dbReference type="NCBI Taxonomy" id="1287878"/>
    <lineage>
        <taxon>Bacteria</taxon>
        <taxon>Bacillati</taxon>
        <taxon>Actinomycetota</taxon>
        <taxon>Actinomycetes</taxon>
        <taxon>Micromonosporales</taxon>
        <taxon>Micromonosporaceae</taxon>
        <taxon>Actinoplanes</taxon>
    </lineage>
</organism>
<keyword evidence="1" id="KW-1133">Transmembrane helix</keyword>
<comment type="caution">
    <text evidence="2">The sequence shown here is derived from an EMBL/GenBank/DDBJ whole genome shotgun (WGS) entry which is preliminary data.</text>
</comment>
<feature type="transmembrane region" description="Helical" evidence="1">
    <location>
        <begin position="257"/>
        <end position="277"/>
    </location>
</feature>
<dbReference type="RefSeq" id="WP_245972493.1">
    <property type="nucleotide sequence ID" value="NZ_JACHWI010000002.1"/>
</dbReference>
<name>A0A327ZD80_9ACTN</name>
<evidence type="ECO:0000313" key="2">
    <source>
        <dbReference type="EMBL" id="RAK38102.1"/>
    </source>
</evidence>
<dbReference type="AlphaFoldDB" id="A0A327ZD80"/>
<gene>
    <name evidence="2" type="ORF">B0I29_10548</name>
</gene>
<keyword evidence="1" id="KW-0472">Membrane</keyword>
<sequence length="285" mass="29053">MRTVHLTAPRPAAPHLSGDGVVSTGVVPAGVLAAGIAAISLGLAVPSAALAAPSPAAVPGVSSAGTSFLTAVAISPAQPVRVSAVTGDYLYWSFSAAAGENPELAATVGLPERTGAQSWTVEVFDGLRRRQACVAGEQNPVAATTATSVTLGCRLRQVRSWAEPWDGDPLPGTYYVRLSTTEMPEQDLGLPVTVDLTLTAPRGDTGADQGELEAPLVPVNRPGQVLTASPAVSASASAASSDFSLSADWVPDFSSRWVWTAGGGVLAAITGLIGFSWTRRRVQGA</sequence>
<evidence type="ECO:0000313" key="3">
    <source>
        <dbReference type="Proteomes" id="UP000249341"/>
    </source>
</evidence>
<dbReference type="EMBL" id="QLMJ01000005">
    <property type="protein sequence ID" value="RAK38102.1"/>
    <property type="molecule type" value="Genomic_DNA"/>
</dbReference>